<proteinExistence type="predicted"/>
<protein>
    <submittedName>
        <fullName evidence="2">Protein DETOXIFICATION 33</fullName>
    </submittedName>
</protein>
<dbReference type="Proteomes" id="UP000289340">
    <property type="component" value="Chromosome 14"/>
</dbReference>
<gene>
    <name evidence="2" type="ORF">D0Y65_038640</name>
</gene>
<feature type="transmembrane region" description="Helical" evidence="1">
    <location>
        <begin position="82"/>
        <end position="101"/>
    </location>
</feature>
<accession>A0A445H5T7</accession>
<dbReference type="AlphaFoldDB" id="A0A445H5T7"/>
<reference evidence="2 3" key="1">
    <citation type="submission" date="2018-09" db="EMBL/GenBank/DDBJ databases">
        <title>A high-quality reference genome of wild soybean provides a powerful tool to mine soybean genomes.</title>
        <authorList>
            <person name="Xie M."/>
            <person name="Chung C.Y.L."/>
            <person name="Li M.-W."/>
            <person name="Wong F.-L."/>
            <person name="Chan T.-F."/>
            <person name="Lam H.-M."/>
        </authorList>
    </citation>
    <scope>NUCLEOTIDE SEQUENCE [LARGE SCALE GENOMIC DNA]</scope>
    <source>
        <strain evidence="3">cv. W05</strain>
        <tissue evidence="2">Hypocotyl of etiolated seedlings</tissue>
    </source>
</reference>
<evidence type="ECO:0000313" key="2">
    <source>
        <dbReference type="EMBL" id="RZB68939.1"/>
    </source>
</evidence>
<keyword evidence="3" id="KW-1185">Reference proteome</keyword>
<organism evidence="2 3">
    <name type="scientific">Glycine soja</name>
    <name type="common">Wild soybean</name>
    <dbReference type="NCBI Taxonomy" id="3848"/>
    <lineage>
        <taxon>Eukaryota</taxon>
        <taxon>Viridiplantae</taxon>
        <taxon>Streptophyta</taxon>
        <taxon>Embryophyta</taxon>
        <taxon>Tracheophyta</taxon>
        <taxon>Spermatophyta</taxon>
        <taxon>Magnoliopsida</taxon>
        <taxon>eudicotyledons</taxon>
        <taxon>Gunneridae</taxon>
        <taxon>Pentapetalae</taxon>
        <taxon>rosids</taxon>
        <taxon>fabids</taxon>
        <taxon>Fabales</taxon>
        <taxon>Fabaceae</taxon>
        <taxon>Papilionoideae</taxon>
        <taxon>50 kb inversion clade</taxon>
        <taxon>NPAAA clade</taxon>
        <taxon>indigoferoid/millettioid clade</taxon>
        <taxon>Phaseoleae</taxon>
        <taxon>Glycine</taxon>
        <taxon>Glycine subgen. Soja</taxon>
    </lineage>
</organism>
<name>A0A445H5T7_GLYSO</name>
<evidence type="ECO:0000313" key="3">
    <source>
        <dbReference type="Proteomes" id="UP000289340"/>
    </source>
</evidence>
<evidence type="ECO:0000256" key="1">
    <source>
        <dbReference type="SAM" id="Phobius"/>
    </source>
</evidence>
<comment type="caution">
    <text evidence="2">The sequence shown here is derived from an EMBL/GenBank/DDBJ whole genome shotgun (WGS) entry which is preliminary data.</text>
</comment>
<keyword evidence="1" id="KW-0812">Transmembrane</keyword>
<feature type="transmembrane region" description="Helical" evidence="1">
    <location>
        <begin position="107"/>
        <end position="125"/>
    </location>
</feature>
<dbReference type="EMBL" id="QZWG01000014">
    <property type="protein sequence ID" value="RZB68939.1"/>
    <property type="molecule type" value="Genomic_DNA"/>
</dbReference>
<keyword evidence="1" id="KW-1133">Transmembrane helix</keyword>
<keyword evidence="1" id="KW-0472">Membrane</keyword>
<sequence>MWTSLRSGASAHVGSVHAALVGDCERHRDPAVAPLHLRGAYAYSYKADRGDFGSGGGGGEFAVWMIPQLFAYAVNYPAQSRIMVMAWIAAAALVLHTLFSWLLILEFWWGLVSAVVVLNASWWFIDIGQLHTFSSIL</sequence>
<dbReference type="PANTHER" id="PTHR11206">
    <property type="entry name" value="MULTIDRUG RESISTANCE PROTEIN"/>
    <property type="match status" value="1"/>
</dbReference>